<keyword evidence="3" id="KW-1185">Reference proteome</keyword>
<feature type="compositionally biased region" description="Basic and acidic residues" evidence="1">
    <location>
        <begin position="433"/>
        <end position="444"/>
    </location>
</feature>
<feature type="compositionally biased region" description="Polar residues" evidence="1">
    <location>
        <begin position="228"/>
        <end position="259"/>
    </location>
</feature>
<feature type="compositionally biased region" description="Basic and acidic residues" evidence="1">
    <location>
        <begin position="560"/>
        <end position="570"/>
    </location>
</feature>
<feature type="compositionally biased region" description="Basic and acidic residues" evidence="1">
    <location>
        <begin position="515"/>
        <end position="539"/>
    </location>
</feature>
<dbReference type="GeneID" id="19303983"/>
<feature type="compositionally biased region" description="Basic and acidic residues" evidence="1">
    <location>
        <begin position="208"/>
        <end position="219"/>
    </location>
</feature>
<feature type="compositionally biased region" description="Low complexity" evidence="1">
    <location>
        <begin position="336"/>
        <end position="346"/>
    </location>
</feature>
<feature type="region of interest" description="Disordered" evidence="1">
    <location>
        <begin position="1"/>
        <end position="129"/>
    </location>
</feature>
<dbReference type="OrthoDB" id="3268823at2759"/>
<feature type="compositionally biased region" description="Low complexity" evidence="1">
    <location>
        <begin position="293"/>
        <end position="306"/>
    </location>
</feature>
<proteinExistence type="predicted"/>
<feature type="compositionally biased region" description="Polar residues" evidence="1">
    <location>
        <begin position="307"/>
        <end position="328"/>
    </location>
</feature>
<reference evidence="2 3" key="1">
    <citation type="journal article" date="2012" name="Science">
        <title>The Paleozoic origin of enzymatic lignin decomposition reconstructed from 31 fungal genomes.</title>
        <authorList>
            <person name="Floudas D."/>
            <person name="Binder M."/>
            <person name="Riley R."/>
            <person name="Barry K."/>
            <person name="Blanchette R.A."/>
            <person name="Henrissat B."/>
            <person name="Martinez A.T."/>
            <person name="Otillar R."/>
            <person name="Spatafora J.W."/>
            <person name="Yadav J.S."/>
            <person name="Aerts A."/>
            <person name="Benoit I."/>
            <person name="Boyd A."/>
            <person name="Carlson A."/>
            <person name="Copeland A."/>
            <person name="Coutinho P.M."/>
            <person name="de Vries R.P."/>
            <person name="Ferreira P."/>
            <person name="Findley K."/>
            <person name="Foster B."/>
            <person name="Gaskell J."/>
            <person name="Glotzer D."/>
            <person name="Gorecki P."/>
            <person name="Heitman J."/>
            <person name="Hesse C."/>
            <person name="Hori C."/>
            <person name="Igarashi K."/>
            <person name="Jurgens J.A."/>
            <person name="Kallen N."/>
            <person name="Kersten P."/>
            <person name="Kohler A."/>
            <person name="Kuees U."/>
            <person name="Kumar T.K.A."/>
            <person name="Kuo A."/>
            <person name="LaButti K."/>
            <person name="Larrondo L.F."/>
            <person name="Lindquist E."/>
            <person name="Ling A."/>
            <person name="Lombard V."/>
            <person name="Lucas S."/>
            <person name="Lundell T."/>
            <person name="Martin R."/>
            <person name="McLaughlin D.J."/>
            <person name="Morgenstern I."/>
            <person name="Morin E."/>
            <person name="Murat C."/>
            <person name="Nagy L.G."/>
            <person name="Nolan M."/>
            <person name="Ohm R.A."/>
            <person name="Patyshakuliyeva A."/>
            <person name="Rokas A."/>
            <person name="Ruiz-Duenas F.J."/>
            <person name="Sabat G."/>
            <person name="Salamov A."/>
            <person name="Samejima M."/>
            <person name="Schmutz J."/>
            <person name="Slot J.C."/>
            <person name="St John F."/>
            <person name="Stenlid J."/>
            <person name="Sun H."/>
            <person name="Sun S."/>
            <person name="Syed K."/>
            <person name="Tsang A."/>
            <person name="Wiebenga A."/>
            <person name="Young D."/>
            <person name="Pisabarro A."/>
            <person name="Eastwood D.C."/>
            <person name="Martin F."/>
            <person name="Cullen D."/>
            <person name="Grigoriev I.V."/>
            <person name="Hibbett D.S."/>
        </authorList>
    </citation>
    <scope>NUCLEOTIDE SEQUENCE [LARGE SCALE GENOMIC DNA]</scope>
    <source>
        <strain evidence="2 3">ATCC 11539</strain>
    </source>
</reference>
<dbReference type="eggNOG" id="ENOG502ST73">
    <property type="taxonomic scope" value="Eukaryota"/>
</dbReference>
<gene>
    <name evidence="2" type="ORF">GLOTRDRAFT_138431</name>
</gene>
<feature type="region of interest" description="Disordered" evidence="1">
    <location>
        <begin position="151"/>
        <end position="259"/>
    </location>
</feature>
<evidence type="ECO:0000313" key="2">
    <source>
        <dbReference type="EMBL" id="EPQ55529.1"/>
    </source>
</evidence>
<feature type="region of interest" description="Disordered" evidence="1">
    <location>
        <begin position="289"/>
        <end position="349"/>
    </location>
</feature>
<dbReference type="RefSeq" id="XP_007865613.1">
    <property type="nucleotide sequence ID" value="XM_007867422.1"/>
</dbReference>
<protein>
    <submittedName>
        <fullName evidence="2">Uncharacterized protein</fullName>
    </submittedName>
</protein>
<dbReference type="KEGG" id="gtr:GLOTRDRAFT_138431"/>
<accession>S7RRG6</accession>
<dbReference type="AlphaFoldDB" id="S7RRG6"/>
<evidence type="ECO:0000313" key="3">
    <source>
        <dbReference type="Proteomes" id="UP000030669"/>
    </source>
</evidence>
<dbReference type="EMBL" id="KB469301">
    <property type="protein sequence ID" value="EPQ55529.1"/>
    <property type="molecule type" value="Genomic_DNA"/>
</dbReference>
<organism evidence="2 3">
    <name type="scientific">Gloeophyllum trabeum (strain ATCC 11539 / FP-39264 / Madison 617)</name>
    <name type="common">Brown rot fungus</name>
    <dbReference type="NCBI Taxonomy" id="670483"/>
    <lineage>
        <taxon>Eukaryota</taxon>
        <taxon>Fungi</taxon>
        <taxon>Dikarya</taxon>
        <taxon>Basidiomycota</taxon>
        <taxon>Agaricomycotina</taxon>
        <taxon>Agaricomycetes</taxon>
        <taxon>Gloeophyllales</taxon>
        <taxon>Gloeophyllaceae</taxon>
        <taxon>Gloeophyllum</taxon>
    </lineage>
</organism>
<feature type="compositionally biased region" description="Polar residues" evidence="1">
    <location>
        <begin position="12"/>
        <end position="28"/>
    </location>
</feature>
<feature type="region of interest" description="Disordered" evidence="1">
    <location>
        <begin position="433"/>
        <end position="660"/>
    </location>
</feature>
<dbReference type="HOGENOM" id="CLU_472538_0_0_1"/>
<feature type="compositionally biased region" description="Low complexity" evidence="1">
    <location>
        <begin position="60"/>
        <end position="70"/>
    </location>
</feature>
<feature type="region of interest" description="Disordered" evidence="1">
    <location>
        <begin position="362"/>
        <end position="400"/>
    </location>
</feature>
<feature type="compositionally biased region" description="Polar residues" evidence="1">
    <location>
        <begin position="543"/>
        <end position="559"/>
    </location>
</feature>
<feature type="compositionally biased region" description="Polar residues" evidence="1">
    <location>
        <begin position="108"/>
        <end position="129"/>
    </location>
</feature>
<name>S7RRG6_GLOTA</name>
<feature type="compositionally biased region" description="Basic and acidic residues" evidence="1">
    <location>
        <begin position="480"/>
        <end position="500"/>
    </location>
</feature>
<dbReference type="OMA" id="GTPAHEW"/>
<feature type="compositionally biased region" description="Basic and acidic residues" evidence="1">
    <location>
        <begin position="629"/>
        <end position="642"/>
    </location>
</feature>
<evidence type="ECO:0000256" key="1">
    <source>
        <dbReference type="SAM" id="MobiDB-lite"/>
    </source>
</evidence>
<sequence length="660" mass="67085">MTTIKPLESPSLDVQTGTPAQQWANETTRAAELSAAGTSSFTAPAVPEPPAHVPGTSSFTQPTPTAVTPGTPGPDFPGAYPATQDRREGLNDPNQVVEKAKEYVPSQEEVSGTLKSATETASSTLQSATESASTTLQSVAETAKQYLPASVASYIPGNNNTRTTAGPYDDFHETSLPSTEITGARPSEHSGGVGALPGTINETGVAKVLDEREEGEKGSTLEGLAAGATQSARATTNNAKETTGSAVRTAQETASNLTSRAQETAGAAAAVVAGTAAEAAYKAKETAGNVVGSAQETATTATASTQPSKSIFNSSLETGTSLPSSETNGLRPGENSSGVGSLPGPVGEAGVAQVPYERAVEGVSMPTSEKAGARAGERVGGVGALPGGADETGVADVPAGDVKSGKEMGYGAAAGGVAAGGVAAVATHDAFERKQSVPRAKPEDMVGGGKADGVNRLETDPLVKGDGIKVPQDAGTKGEGMTKDARDALRGQEKEAEKKFPAPVGLNTTGRVHGLGRDGARLDDKDIGRGGVDRVESAYEHGTNVSSTTFQVPSAPQQSDRTKADGDEPNYHPAALHPIPSPSETASTKAEGRDEHSGRDKEEKHKPSLMEKVRGEAKVLSGKIMRKHEKVEEGEALKKGESRGGIGSAAGTAVHADGKT</sequence>
<feature type="compositionally biased region" description="Basic and acidic residues" evidence="1">
    <location>
        <begin position="590"/>
        <end position="617"/>
    </location>
</feature>
<feature type="compositionally biased region" description="Basic and acidic residues" evidence="1">
    <location>
        <begin position="453"/>
        <end position="467"/>
    </location>
</feature>
<dbReference type="Proteomes" id="UP000030669">
    <property type="component" value="Unassembled WGS sequence"/>
</dbReference>